<dbReference type="SMART" id="SM00487">
    <property type="entry name" value="DEXDc"/>
    <property type="match status" value="1"/>
</dbReference>
<name>A0A813JJ39_POLGL</name>
<reference evidence="2" key="1">
    <citation type="submission" date="2021-02" db="EMBL/GenBank/DDBJ databases">
        <authorList>
            <person name="Dougan E. K."/>
            <person name="Rhodes N."/>
            <person name="Thang M."/>
            <person name="Chan C."/>
        </authorList>
    </citation>
    <scope>NUCLEOTIDE SEQUENCE</scope>
</reference>
<organism evidence="2 3">
    <name type="scientific">Polarella glacialis</name>
    <name type="common">Dinoflagellate</name>
    <dbReference type="NCBI Taxonomy" id="89957"/>
    <lineage>
        <taxon>Eukaryota</taxon>
        <taxon>Sar</taxon>
        <taxon>Alveolata</taxon>
        <taxon>Dinophyceae</taxon>
        <taxon>Suessiales</taxon>
        <taxon>Suessiaceae</taxon>
        <taxon>Polarella</taxon>
    </lineage>
</organism>
<dbReference type="EMBL" id="CAJNNW010026137">
    <property type="protein sequence ID" value="CAE8682962.1"/>
    <property type="molecule type" value="Genomic_DNA"/>
</dbReference>
<dbReference type="Pfam" id="PF00176">
    <property type="entry name" value="SNF2-rel_dom"/>
    <property type="match status" value="1"/>
</dbReference>
<evidence type="ECO:0000313" key="3">
    <source>
        <dbReference type="Proteomes" id="UP000626109"/>
    </source>
</evidence>
<accession>A0A813JJ39</accession>
<evidence type="ECO:0000259" key="1">
    <source>
        <dbReference type="PROSITE" id="PS51192"/>
    </source>
</evidence>
<dbReference type="InterPro" id="IPR038718">
    <property type="entry name" value="SNF2-like_sf"/>
</dbReference>
<dbReference type="GO" id="GO:0000724">
    <property type="term" value="P:double-strand break repair via homologous recombination"/>
    <property type="evidence" value="ECO:0007669"/>
    <property type="project" value="TreeGrafter"/>
</dbReference>
<evidence type="ECO:0000313" key="2">
    <source>
        <dbReference type="EMBL" id="CAE8682962.1"/>
    </source>
</evidence>
<dbReference type="GO" id="GO:0007131">
    <property type="term" value="P:reciprocal meiotic recombination"/>
    <property type="evidence" value="ECO:0007669"/>
    <property type="project" value="TreeGrafter"/>
</dbReference>
<proteinExistence type="predicted"/>
<dbReference type="InterPro" id="IPR014001">
    <property type="entry name" value="Helicase_ATP-bd"/>
</dbReference>
<dbReference type="AlphaFoldDB" id="A0A813JJ39"/>
<dbReference type="Proteomes" id="UP000626109">
    <property type="component" value="Unassembled WGS sequence"/>
</dbReference>
<dbReference type="Gene3D" id="3.40.50.10810">
    <property type="entry name" value="Tandem AAA-ATPase domain"/>
    <property type="match status" value="1"/>
</dbReference>
<dbReference type="PANTHER" id="PTHR45629:SF7">
    <property type="entry name" value="DNA EXCISION REPAIR PROTEIN ERCC-6-RELATED"/>
    <property type="match status" value="1"/>
</dbReference>
<feature type="domain" description="Helicase ATP-binding" evidence="1">
    <location>
        <begin position="54"/>
        <end position="230"/>
    </location>
</feature>
<protein>
    <recommendedName>
        <fullName evidence="1">Helicase ATP-binding domain-containing protein</fullName>
    </recommendedName>
</protein>
<gene>
    <name evidence="2" type="ORF">PGLA2088_LOCUS23214</name>
</gene>
<feature type="non-terminal residue" evidence="2">
    <location>
        <position position="286"/>
    </location>
</feature>
<dbReference type="InterPro" id="IPR027417">
    <property type="entry name" value="P-loop_NTPase"/>
</dbReference>
<feature type="non-terminal residue" evidence="2">
    <location>
        <position position="1"/>
    </location>
</feature>
<dbReference type="InterPro" id="IPR050496">
    <property type="entry name" value="SNF2_RAD54_helicase_repair"/>
</dbReference>
<dbReference type="GO" id="GO:0005634">
    <property type="term" value="C:nucleus"/>
    <property type="evidence" value="ECO:0007669"/>
    <property type="project" value="TreeGrafter"/>
</dbReference>
<dbReference type="PROSITE" id="PS51192">
    <property type="entry name" value="HELICASE_ATP_BIND_1"/>
    <property type="match status" value="1"/>
</dbReference>
<dbReference type="InterPro" id="IPR000330">
    <property type="entry name" value="SNF2_N"/>
</dbReference>
<dbReference type="SUPFAM" id="SSF52540">
    <property type="entry name" value="P-loop containing nucleoside triphosphate hydrolases"/>
    <property type="match status" value="1"/>
</dbReference>
<dbReference type="GO" id="GO:0005524">
    <property type="term" value="F:ATP binding"/>
    <property type="evidence" value="ECO:0007669"/>
    <property type="project" value="InterPro"/>
</dbReference>
<dbReference type="PANTHER" id="PTHR45629">
    <property type="entry name" value="SNF2/RAD54 FAMILY MEMBER"/>
    <property type="match status" value="1"/>
</dbReference>
<dbReference type="GO" id="GO:0015616">
    <property type="term" value="F:DNA translocase activity"/>
    <property type="evidence" value="ECO:0007669"/>
    <property type="project" value="TreeGrafter"/>
</dbReference>
<sequence>CDDSRRDDGGVQLRQATAPPGALVLDGGEGLVFLEASLAANLRPHQEEGLEFMMRHVLADGGCILADSMGLGKTLQALSLLWVAFSRPAGRPMSRKAAVVCPSSLCGNWEAEVWKWLGPLRLRPTVVQGGSCAAAAVRSLTSFLAAGGVGASDGRLLIISYDQLRMHADRLDGVLDLLVCDEGHRLKSGGTSTTKRLDALRCRRRLLLTGTPLQNNLDEFYYCCSFVQPKLLPPHGVFQRVFKRPIERAQDKSASAEEMALGQARSTELARLTSSIILRRGPELLE</sequence>
<comment type="caution">
    <text evidence="2">The sequence shown here is derived from an EMBL/GenBank/DDBJ whole genome shotgun (WGS) entry which is preliminary data.</text>
</comment>